<name>A0A6G1IA83_9PEZI</name>
<dbReference type="Gene3D" id="2.130.10.10">
    <property type="entry name" value="YVTN repeat-like/Quinoprotein amine dehydrogenase"/>
    <property type="match status" value="3"/>
</dbReference>
<dbReference type="PANTHER" id="PTHR45589">
    <property type="entry name" value="WD REPEAT DOMAIN 62, ISOFORM G"/>
    <property type="match status" value="1"/>
</dbReference>
<dbReference type="InterPro" id="IPR052779">
    <property type="entry name" value="WDR62"/>
</dbReference>
<dbReference type="PANTHER" id="PTHR45589:SF1">
    <property type="entry name" value="WD REPEAT DOMAIN 62, ISOFORM G"/>
    <property type="match status" value="1"/>
</dbReference>
<dbReference type="EMBL" id="ML996687">
    <property type="protein sequence ID" value="KAF2404895.1"/>
    <property type="molecule type" value="Genomic_DNA"/>
</dbReference>
<accession>A0A6G1IA83</accession>
<keyword evidence="1" id="KW-0853">WD repeat</keyword>
<dbReference type="Proteomes" id="UP000799640">
    <property type="component" value="Unassembled WGS sequence"/>
</dbReference>
<evidence type="ECO:0000313" key="4">
    <source>
        <dbReference type="Proteomes" id="UP000799640"/>
    </source>
</evidence>
<feature type="region of interest" description="Disordered" evidence="2">
    <location>
        <begin position="104"/>
        <end position="152"/>
    </location>
</feature>
<dbReference type="SMART" id="SM00320">
    <property type="entry name" value="WD40"/>
    <property type="match status" value="7"/>
</dbReference>
<feature type="compositionally biased region" description="Polar residues" evidence="2">
    <location>
        <begin position="20"/>
        <end position="38"/>
    </location>
</feature>
<evidence type="ECO:0000313" key="3">
    <source>
        <dbReference type="EMBL" id="KAF2404895.1"/>
    </source>
</evidence>
<dbReference type="SUPFAM" id="SSF50978">
    <property type="entry name" value="WD40 repeat-like"/>
    <property type="match status" value="2"/>
</dbReference>
<dbReference type="Pfam" id="PF00400">
    <property type="entry name" value="WD40"/>
    <property type="match status" value="4"/>
</dbReference>
<dbReference type="InterPro" id="IPR036322">
    <property type="entry name" value="WD40_repeat_dom_sf"/>
</dbReference>
<feature type="repeat" description="WD" evidence="1">
    <location>
        <begin position="600"/>
        <end position="630"/>
    </location>
</feature>
<reference evidence="3" key="1">
    <citation type="journal article" date="2020" name="Stud. Mycol.">
        <title>101 Dothideomycetes genomes: a test case for predicting lifestyles and emergence of pathogens.</title>
        <authorList>
            <person name="Haridas S."/>
            <person name="Albert R."/>
            <person name="Binder M."/>
            <person name="Bloem J."/>
            <person name="Labutti K."/>
            <person name="Salamov A."/>
            <person name="Andreopoulos B."/>
            <person name="Baker S."/>
            <person name="Barry K."/>
            <person name="Bills G."/>
            <person name="Bluhm B."/>
            <person name="Cannon C."/>
            <person name="Castanera R."/>
            <person name="Culley D."/>
            <person name="Daum C."/>
            <person name="Ezra D."/>
            <person name="Gonzalez J."/>
            <person name="Henrissat B."/>
            <person name="Kuo A."/>
            <person name="Liang C."/>
            <person name="Lipzen A."/>
            <person name="Lutzoni F."/>
            <person name="Magnuson J."/>
            <person name="Mondo S."/>
            <person name="Nolan M."/>
            <person name="Ohm R."/>
            <person name="Pangilinan J."/>
            <person name="Park H.-J."/>
            <person name="Ramirez L."/>
            <person name="Alfaro M."/>
            <person name="Sun H."/>
            <person name="Tritt A."/>
            <person name="Yoshinaga Y."/>
            <person name="Zwiers L.-H."/>
            <person name="Turgeon B."/>
            <person name="Goodwin S."/>
            <person name="Spatafora J."/>
            <person name="Crous P."/>
            <person name="Grigoriev I."/>
        </authorList>
    </citation>
    <scope>NUCLEOTIDE SEQUENCE</scope>
    <source>
        <strain evidence="3">CBS 262.69</strain>
    </source>
</reference>
<feature type="region of interest" description="Disordered" evidence="2">
    <location>
        <begin position="1"/>
        <end position="40"/>
    </location>
</feature>
<feature type="compositionally biased region" description="Polar residues" evidence="2">
    <location>
        <begin position="1"/>
        <end position="10"/>
    </location>
</feature>
<gene>
    <name evidence="3" type="ORF">EJ06DRAFT_540403</name>
</gene>
<evidence type="ECO:0000256" key="2">
    <source>
        <dbReference type="SAM" id="MobiDB-lite"/>
    </source>
</evidence>
<dbReference type="PROSITE" id="PS50082">
    <property type="entry name" value="WD_REPEATS_2"/>
    <property type="match status" value="1"/>
</dbReference>
<dbReference type="InterPro" id="IPR015943">
    <property type="entry name" value="WD40/YVTN_repeat-like_dom_sf"/>
</dbReference>
<dbReference type="AlphaFoldDB" id="A0A6G1IA83"/>
<organism evidence="3 4">
    <name type="scientific">Trichodelitschia bisporula</name>
    <dbReference type="NCBI Taxonomy" id="703511"/>
    <lineage>
        <taxon>Eukaryota</taxon>
        <taxon>Fungi</taxon>
        <taxon>Dikarya</taxon>
        <taxon>Ascomycota</taxon>
        <taxon>Pezizomycotina</taxon>
        <taxon>Dothideomycetes</taxon>
        <taxon>Dothideomycetes incertae sedis</taxon>
        <taxon>Phaeotrichales</taxon>
        <taxon>Phaeotrichaceae</taxon>
        <taxon>Trichodelitschia</taxon>
    </lineage>
</organism>
<protein>
    <submittedName>
        <fullName evidence="3">WD40 repeat-like protein</fullName>
    </submittedName>
</protein>
<keyword evidence="4" id="KW-1185">Reference proteome</keyword>
<proteinExistence type="predicted"/>
<dbReference type="InterPro" id="IPR001680">
    <property type="entry name" value="WD40_rpt"/>
</dbReference>
<feature type="compositionally biased region" description="Basic and acidic residues" evidence="2">
    <location>
        <begin position="891"/>
        <end position="903"/>
    </location>
</feature>
<feature type="region of interest" description="Disordered" evidence="2">
    <location>
        <begin position="823"/>
        <end position="917"/>
    </location>
</feature>
<sequence length="1015" mass="109204">MSLTPSNPRMTNHPWGLRATPSTSPFIKTSPAKSSRTARMTDAGLSLRRVIGTTASSPNAIDTLSSARSLAYTAGAAAVITTFDRDFQLTQRFYRARPTALPLNPSPSIYEPSTPTSSSEFRKRPTGSLRDAGGATGSPFGTPSADYNDASGSKTWAARERVKAATCVSFSPDGKYLAVGETGYRPRVLLFSTSKEASPYTPLTSLSDHTFGVKCIAFSPNSQYLASLGTANDGFLYIWSINNRNGAASLYASNKCTSNIFQIAWMGTTLVTVGTRHVKVWRVDGSGGTTPVKAVASFVSTNSSQKLLSGRNCLLGPLLEATFTAVVGVSKTKAIVCSDRGDICLLDDSDGNQRFVKVADAGFAVTAAALMPGGHVLLAGTGGATKTFELDVLLQNEESEPKQPLASRDAAGSDADCIVALSVLGNHIVMVDGGRVIKIVHSLSHTGSEPPSITLQLPAHGGPVQGVRPFPGTDSIDASFFTWATDGTILFWNPEGACKHTIQVELEQTDVTDDFVNELKVVRLCPRPGILVTGDKCGVLRMMDQNSGACKSSFRAHAGEITDIAVYETKDMTLIASSGRDRVVQIFSRSGENWDLLQTLDEHVGAVTGLLFTSDGNQLLSCSSDRTVVVREALTRTDNGKTIKAFMILRTITLKATPVSMTLPSDRDDILIISTIDRNVHRYNLGNGQSCGSFKAADADGGDAVVVSSLVHVPTYTGQNLVAGVCGSDKSIRLYDENGTLLGRDWGHTEGVTDLTLITPKNDAGESGLVTVAADGTVFIWNFGLKGTKNEISRSMDLMGVSSLGKELVVNRPPLRRVLSQTEMARFQQRSPDQDVATPTGKPRLPKLEKKSSRFSLAQAPRLDPSPLTTYASRRRQKDRSPSPPSPRTSRRAERRPSMEVRSRFKTSFGDTGGLGASTDSVCRNLRAYRKKLATSSEHLSAEALRELERELGLTARAVGEKAMKSRNAVEENAMVKLLSQYSERLLEMLDEKFSASLAKQSAMFWWFHFEGGGL</sequence>
<evidence type="ECO:0000256" key="1">
    <source>
        <dbReference type="PROSITE-ProRule" id="PRU00221"/>
    </source>
</evidence>
<dbReference type="OrthoDB" id="6252103at2759"/>